<dbReference type="AlphaFoldDB" id="E1JTI7"/>
<dbReference type="InterPro" id="IPR036465">
    <property type="entry name" value="vWFA_dom_sf"/>
</dbReference>
<dbReference type="InterPro" id="IPR050768">
    <property type="entry name" value="UPF0353/GerABKA_families"/>
</dbReference>
<reference evidence="2 3" key="1">
    <citation type="submission" date="2010-08" db="EMBL/GenBank/DDBJ databases">
        <title>The draft genome of Desulfovibrio fructosovorans JJ.</title>
        <authorList>
            <consortium name="US DOE Joint Genome Institute (JGI-PGF)"/>
            <person name="Lucas S."/>
            <person name="Copeland A."/>
            <person name="Lapidus A."/>
            <person name="Cheng J.-F."/>
            <person name="Bruce D."/>
            <person name="Goodwin L."/>
            <person name="Pitluck S."/>
            <person name="Land M.L."/>
            <person name="Hauser L."/>
            <person name="Chang Y.-J."/>
            <person name="Jeffries C."/>
            <person name="Wall J.D."/>
            <person name="Stahl D.A."/>
            <person name="Arkin A.P."/>
            <person name="Dehal P."/>
            <person name="Stolyar S.M."/>
            <person name="Hazen T.C."/>
            <person name="Woyke T.J."/>
        </authorList>
    </citation>
    <scope>NUCLEOTIDE SEQUENCE [LARGE SCALE GENOMIC DNA]</scope>
    <source>
        <strain evidence="2 3">JJ</strain>
    </source>
</reference>
<dbReference type="STRING" id="596151.DesfrDRAFT_0936"/>
<dbReference type="Gene3D" id="3.40.50.410">
    <property type="entry name" value="von Willebrand factor, type A domain"/>
    <property type="match status" value="1"/>
</dbReference>
<protein>
    <submittedName>
        <fullName evidence="2">von Willebrand factor type A</fullName>
    </submittedName>
</protein>
<proteinExistence type="predicted"/>
<evidence type="ECO:0000313" key="2">
    <source>
        <dbReference type="EMBL" id="EFL52447.1"/>
    </source>
</evidence>
<dbReference type="EMBL" id="AECZ01000004">
    <property type="protein sequence ID" value="EFL52447.1"/>
    <property type="molecule type" value="Genomic_DNA"/>
</dbReference>
<dbReference type="InterPro" id="IPR002035">
    <property type="entry name" value="VWF_A"/>
</dbReference>
<dbReference type="RefSeq" id="WP_005991571.1">
    <property type="nucleotide sequence ID" value="NZ_AECZ01000004.1"/>
</dbReference>
<dbReference type="Pfam" id="PF13519">
    <property type="entry name" value="VWA_2"/>
    <property type="match status" value="1"/>
</dbReference>
<dbReference type="Proteomes" id="UP000006250">
    <property type="component" value="Unassembled WGS sequence"/>
</dbReference>
<dbReference type="OrthoDB" id="6206554at2"/>
<gene>
    <name evidence="2" type="ORF">DesfrDRAFT_0936</name>
</gene>
<dbReference type="PROSITE" id="PS50234">
    <property type="entry name" value="VWFA"/>
    <property type="match status" value="1"/>
</dbReference>
<accession>E1JTI7</accession>
<dbReference type="PANTHER" id="PTHR22550">
    <property type="entry name" value="SPORE GERMINATION PROTEIN"/>
    <property type="match status" value="1"/>
</dbReference>
<name>E1JTI7_SOLFR</name>
<comment type="caution">
    <text evidence="2">The sequence shown here is derived from an EMBL/GenBank/DDBJ whole genome shotgun (WGS) entry which is preliminary data.</text>
</comment>
<keyword evidence="3" id="KW-1185">Reference proteome</keyword>
<organism evidence="2 3">
    <name type="scientific">Solidesulfovibrio fructosivorans JJ]</name>
    <dbReference type="NCBI Taxonomy" id="596151"/>
    <lineage>
        <taxon>Bacteria</taxon>
        <taxon>Pseudomonadati</taxon>
        <taxon>Thermodesulfobacteriota</taxon>
        <taxon>Desulfovibrionia</taxon>
        <taxon>Desulfovibrionales</taxon>
        <taxon>Desulfovibrionaceae</taxon>
        <taxon>Solidesulfovibrio</taxon>
    </lineage>
</organism>
<dbReference type="PANTHER" id="PTHR22550:SF18">
    <property type="entry name" value="VWFA DOMAIN-CONTAINING PROTEIN"/>
    <property type="match status" value="1"/>
</dbReference>
<evidence type="ECO:0000313" key="3">
    <source>
        <dbReference type="Proteomes" id="UP000006250"/>
    </source>
</evidence>
<dbReference type="eggNOG" id="COG2304">
    <property type="taxonomic scope" value="Bacteria"/>
</dbReference>
<sequence length="329" mass="33743">MLTLARPEVLALAALVPLALVPRLVSRRGALEVADVGPALATGKPPLAAMLPMACRLLALWCVILALAGPRLVTETSVYRGRGVDIMLAVDLSESMAALDMPLPDRTVSRLEAVAQAAARFAADRPGDRIGLVAFGSRAYVVLPPTDDRAALTQALSRLSVGAAGRRTAMGDAVGLAVKQLDRAPGLARLVVVFGDGLSNAGEVRPVEAAKAAAARGIAVFTVGVGGDGPAPFLVNHPLLGQEIVRENAAVDTAALTELAALSGGAFFRAEDAPALAQAVAAVSKRTASDMKPVPTVEKTPFAPLAAALAICLLTLSHGLSATRFLRLP</sequence>
<evidence type="ECO:0000259" key="1">
    <source>
        <dbReference type="PROSITE" id="PS50234"/>
    </source>
</evidence>
<feature type="domain" description="VWFA" evidence="1">
    <location>
        <begin position="85"/>
        <end position="283"/>
    </location>
</feature>
<dbReference type="SMART" id="SM00327">
    <property type="entry name" value="VWA"/>
    <property type="match status" value="1"/>
</dbReference>
<dbReference type="SUPFAM" id="SSF53300">
    <property type="entry name" value="vWA-like"/>
    <property type="match status" value="1"/>
</dbReference>